<keyword evidence="6" id="KW-0032">Aminotransferase</keyword>
<dbReference type="KEGG" id="can:Cyan10605_1184"/>
<dbReference type="RefSeq" id="WP_015219034.1">
    <property type="nucleotide sequence ID" value="NC_019776.1"/>
</dbReference>
<protein>
    <submittedName>
        <fullName evidence="6">Glutamine--scyllo-inositol transaminase</fullName>
        <ecNumber evidence="6">2.6.1.50</ecNumber>
    </submittedName>
</protein>
<name>K9Z409_CYAAP</name>
<dbReference type="PANTHER" id="PTHR30244">
    <property type="entry name" value="TRANSAMINASE"/>
    <property type="match status" value="1"/>
</dbReference>
<evidence type="ECO:0000256" key="5">
    <source>
        <dbReference type="RuleBase" id="RU004508"/>
    </source>
</evidence>
<evidence type="ECO:0000313" key="6">
    <source>
        <dbReference type="EMBL" id="AFZ53305.1"/>
    </source>
</evidence>
<dbReference type="AlphaFoldDB" id="K9Z409"/>
<dbReference type="PANTHER" id="PTHR30244:SF9">
    <property type="entry name" value="PROTEIN RV3402C"/>
    <property type="match status" value="1"/>
</dbReference>
<dbReference type="InterPro" id="IPR015422">
    <property type="entry name" value="PyrdxlP-dep_Trfase_small"/>
</dbReference>
<dbReference type="EC" id="2.6.1.50" evidence="6"/>
<dbReference type="GO" id="GO:0047310">
    <property type="term" value="F:glutamine-scyllo-inositol transaminase activity"/>
    <property type="evidence" value="ECO:0007669"/>
    <property type="project" value="UniProtKB-EC"/>
</dbReference>
<dbReference type="CDD" id="cd00616">
    <property type="entry name" value="AHBA_syn"/>
    <property type="match status" value="1"/>
</dbReference>
<dbReference type="InterPro" id="IPR015421">
    <property type="entry name" value="PyrdxlP-dep_Trfase_major"/>
</dbReference>
<accession>K9Z409</accession>
<dbReference type="PATRIC" id="fig|755178.3.peg.1250"/>
<dbReference type="Pfam" id="PF01041">
    <property type="entry name" value="DegT_DnrJ_EryC1"/>
    <property type="match status" value="1"/>
</dbReference>
<dbReference type="Gene3D" id="3.90.1150.10">
    <property type="entry name" value="Aspartate Aminotransferase, domain 1"/>
    <property type="match status" value="1"/>
</dbReference>
<dbReference type="STRING" id="755178.Cyan10605_1184"/>
<sequence length="405" mass="45676">MTLISDNLKTKIEDLAIFGGKPLFSEKQHVGRPNLGDRTQFLNRINDMLDLNWLTNRGPFVKEFEQKIADYLGVKHCVSVCNATIALELAIRALELTGEVIIPSFTFIATAHALQWQEITPVFCDIDPITHTIDPDKIESMITPRTTGIIGVHVWGQPCNIEALTTIAKKHNLKLMFDAAHAMGCSYQGKMIGSFGDAEVLSFHATKFLNSFEGGAIVTNNDELAEKLILMENFGFSGLDNVIYIGTNGKMSEVCAAMGLTSLESINEFIEINHQNYQCYQQELKDIKGIKLFTYNQQEQCNYQYIVLEIDEEITNISRDKFVDILTAENIIARRYFYPGCHRMQPYKSYFPHAGLLLPETEKLSNKVMLLPTGVNMNPDKIIKITDLIKFILDNTCSIANKDNK</sequence>
<dbReference type="HOGENOM" id="CLU_033332_1_1_3"/>
<dbReference type="Proteomes" id="UP000010480">
    <property type="component" value="Chromosome"/>
</dbReference>
<dbReference type="OrthoDB" id="9810913at2"/>
<evidence type="ECO:0000256" key="3">
    <source>
        <dbReference type="PIRSR" id="PIRSR000390-1"/>
    </source>
</evidence>
<gene>
    <name evidence="6" type="ordered locus">Cyan10605_1184</name>
</gene>
<keyword evidence="6" id="KW-0808">Transferase</keyword>
<feature type="active site" description="Proton acceptor" evidence="3">
    <location>
        <position position="207"/>
    </location>
</feature>
<comment type="similarity">
    <text evidence="2 5">Belongs to the DegT/DnrJ/EryC1 family.</text>
</comment>
<dbReference type="Gene3D" id="3.40.640.10">
    <property type="entry name" value="Type I PLP-dependent aspartate aminotransferase-like (Major domain)"/>
    <property type="match status" value="1"/>
</dbReference>
<reference evidence="7" key="1">
    <citation type="journal article" date="2013" name="Proc. Natl. Acad. Sci. U.S.A.">
        <title>Improving the coverage of the cyanobacterial phylum using diversity-driven genome sequencing.</title>
        <authorList>
            <person name="Shih P.M."/>
            <person name="Wu D."/>
            <person name="Latifi A."/>
            <person name="Axen S.D."/>
            <person name="Fewer D.P."/>
            <person name="Talla E."/>
            <person name="Calteau A."/>
            <person name="Cai F."/>
            <person name="Tandeau de Marsac N."/>
            <person name="Rippka R."/>
            <person name="Herdman M."/>
            <person name="Sivonen K."/>
            <person name="Coursin T."/>
            <person name="Laurent T."/>
            <person name="Goodwin L."/>
            <person name="Nolan M."/>
            <person name="Davenport K.W."/>
            <person name="Han C.S."/>
            <person name="Rubin E.M."/>
            <person name="Eisen J.A."/>
            <person name="Woyke T."/>
            <person name="Gugger M."/>
            <person name="Kerfeld C.A."/>
        </authorList>
    </citation>
    <scope>NUCLEOTIDE SEQUENCE [LARGE SCALE GENOMIC DNA]</scope>
    <source>
        <strain evidence="7">PCC 10605</strain>
    </source>
</reference>
<dbReference type="SUPFAM" id="SSF53383">
    <property type="entry name" value="PLP-dependent transferases"/>
    <property type="match status" value="1"/>
</dbReference>
<dbReference type="eggNOG" id="COG0399">
    <property type="taxonomic scope" value="Bacteria"/>
</dbReference>
<evidence type="ECO:0000256" key="2">
    <source>
        <dbReference type="ARBA" id="ARBA00037999"/>
    </source>
</evidence>
<dbReference type="PIRSF" id="PIRSF000390">
    <property type="entry name" value="PLP_StrS"/>
    <property type="match status" value="1"/>
</dbReference>
<evidence type="ECO:0000256" key="1">
    <source>
        <dbReference type="ARBA" id="ARBA00022898"/>
    </source>
</evidence>
<dbReference type="GO" id="GO:0000271">
    <property type="term" value="P:polysaccharide biosynthetic process"/>
    <property type="evidence" value="ECO:0007669"/>
    <property type="project" value="TreeGrafter"/>
</dbReference>
<keyword evidence="7" id="KW-1185">Reference proteome</keyword>
<evidence type="ECO:0000256" key="4">
    <source>
        <dbReference type="PIRSR" id="PIRSR000390-2"/>
    </source>
</evidence>
<dbReference type="EMBL" id="CP003947">
    <property type="protein sequence ID" value="AFZ53305.1"/>
    <property type="molecule type" value="Genomic_DNA"/>
</dbReference>
<feature type="modified residue" description="N6-(pyridoxal phosphate)lysine" evidence="4">
    <location>
        <position position="207"/>
    </location>
</feature>
<proteinExistence type="inferred from homology"/>
<keyword evidence="1 4" id="KW-0663">Pyridoxal phosphate</keyword>
<dbReference type="InterPro" id="IPR000653">
    <property type="entry name" value="DegT/StrS_aminotransferase"/>
</dbReference>
<organism evidence="6 7">
    <name type="scientific">Cyanobacterium aponinum (strain PCC 10605)</name>
    <dbReference type="NCBI Taxonomy" id="755178"/>
    <lineage>
        <taxon>Bacteria</taxon>
        <taxon>Bacillati</taxon>
        <taxon>Cyanobacteriota</taxon>
        <taxon>Cyanophyceae</taxon>
        <taxon>Oscillatoriophycideae</taxon>
        <taxon>Chroococcales</taxon>
        <taxon>Geminocystaceae</taxon>
        <taxon>Cyanobacterium</taxon>
    </lineage>
</organism>
<dbReference type="InterPro" id="IPR015424">
    <property type="entry name" value="PyrdxlP-dep_Trfase"/>
</dbReference>
<dbReference type="GO" id="GO:0030170">
    <property type="term" value="F:pyridoxal phosphate binding"/>
    <property type="evidence" value="ECO:0007669"/>
    <property type="project" value="TreeGrafter"/>
</dbReference>
<evidence type="ECO:0000313" key="7">
    <source>
        <dbReference type="Proteomes" id="UP000010480"/>
    </source>
</evidence>